<evidence type="ECO:0000313" key="3">
    <source>
        <dbReference type="Proteomes" id="UP001266357"/>
    </source>
</evidence>
<keyword evidence="3" id="KW-1185">Reference proteome</keyword>
<keyword evidence="1" id="KW-0732">Signal</keyword>
<proteinExistence type="predicted"/>
<evidence type="ECO:0000313" key="2">
    <source>
        <dbReference type="EMBL" id="MDT0602993.1"/>
    </source>
</evidence>
<evidence type="ECO:0000256" key="1">
    <source>
        <dbReference type="SAM" id="SignalP"/>
    </source>
</evidence>
<comment type="caution">
    <text evidence="2">The sequence shown here is derived from an EMBL/GenBank/DDBJ whole genome shotgun (WGS) entry which is preliminary data.</text>
</comment>
<feature type="signal peptide" evidence="1">
    <location>
        <begin position="1"/>
        <end position="18"/>
    </location>
</feature>
<dbReference type="InterPro" id="IPR021379">
    <property type="entry name" value="DUF3012"/>
</dbReference>
<protein>
    <submittedName>
        <fullName evidence="2">DUF3012 domain-containing protein</fullName>
    </submittedName>
</protein>
<accession>A0ABU2ZYJ7</accession>
<organism evidence="2 3">
    <name type="scientific">Thalassotalea castellviae</name>
    <dbReference type="NCBI Taxonomy" id="3075612"/>
    <lineage>
        <taxon>Bacteria</taxon>
        <taxon>Pseudomonadati</taxon>
        <taxon>Pseudomonadota</taxon>
        <taxon>Gammaproteobacteria</taxon>
        <taxon>Alteromonadales</taxon>
        <taxon>Colwelliaceae</taxon>
        <taxon>Thalassotalea</taxon>
    </lineage>
</organism>
<dbReference type="RefSeq" id="WP_311578281.1">
    <property type="nucleotide sequence ID" value="NZ_JAVRIF010000002.1"/>
</dbReference>
<dbReference type="EMBL" id="JAVRIF010000002">
    <property type="protein sequence ID" value="MDT0602993.1"/>
    <property type="molecule type" value="Genomic_DNA"/>
</dbReference>
<dbReference type="PROSITE" id="PS51257">
    <property type="entry name" value="PROKAR_LIPOPROTEIN"/>
    <property type="match status" value="1"/>
</dbReference>
<name>A0ABU2ZYJ7_9GAMM</name>
<gene>
    <name evidence="2" type="ORF">RM573_05255</name>
</gene>
<reference evidence="2 3" key="1">
    <citation type="submission" date="2023-09" db="EMBL/GenBank/DDBJ databases">
        <authorList>
            <person name="Rey-Velasco X."/>
        </authorList>
    </citation>
    <scope>NUCLEOTIDE SEQUENCE [LARGE SCALE GENOMIC DNA]</scope>
    <source>
        <strain evidence="2 3">W431</strain>
    </source>
</reference>
<sequence>MKKILISIFSLILISACAPEVGSKDWCAQLQEKPKGDWTATEAKDYAKHCLFKSDDE</sequence>
<dbReference type="Proteomes" id="UP001266357">
    <property type="component" value="Unassembled WGS sequence"/>
</dbReference>
<feature type="chain" id="PRO_5047062565" evidence="1">
    <location>
        <begin position="19"/>
        <end position="57"/>
    </location>
</feature>
<dbReference type="Pfam" id="PF11216">
    <property type="entry name" value="DUF3012"/>
    <property type="match status" value="1"/>
</dbReference>